<dbReference type="PANTHER" id="PTHR11085">
    <property type="entry name" value="NAD-DEPENDENT PROTEIN DEACYLASE SIRTUIN-5, MITOCHONDRIAL-RELATED"/>
    <property type="match status" value="1"/>
</dbReference>
<dbReference type="Gene3D" id="3.30.1600.10">
    <property type="entry name" value="SIR2/SIRT2 'Small Domain"/>
    <property type="match status" value="1"/>
</dbReference>
<evidence type="ECO:0000256" key="4">
    <source>
        <dbReference type="ARBA" id="ARBA00023027"/>
    </source>
</evidence>
<feature type="binding site" evidence="6">
    <location>
        <position position="166"/>
    </location>
    <ligand>
        <name>Zn(2+)</name>
        <dbReference type="ChEBI" id="CHEBI:29105"/>
    </ligand>
</feature>
<keyword evidence="4" id="KW-0520">NAD</keyword>
<feature type="active site" description="Proton acceptor" evidence="6">
    <location>
        <position position="153"/>
    </location>
</feature>
<comment type="caution">
    <text evidence="8">The sequence shown here is derived from an EMBL/GenBank/DDBJ whole genome shotgun (WGS) entry which is preliminary data.</text>
</comment>
<evidence type="ECO:0000256" key="3">
    <source>
        <dbReference type="ARBA" id="ARBA00022679"/>
    </source>
</evidence>
<feature type="domain" description="Deacetylase sirtuin-type" evidence="7">
    <location>
        <begin position="1"/>
        <end position="298"/>
    </location>
</feature>
<evidence type="ECO:0000256" key="5">
    <source>
        <dbReference type="ARBA" id="ARBA00023128"/>
    </source>
</evidence>
<dbReference type="EMBL" id="MU790575">
    <property type="protein sequence ID" value="KAJ3997717.1"/>
    <property type="molecule type" value="Genomic_DNA"/>
</dbReference>
<feature type="binding site" evidence="6">
    <location>
        <position position="208"/>
    </location>
    <ligand>
        <name>Zn(2+)</name>
        <dbReference type="ChEBI" id="CHEBI:29105"/>
    </ligand>
</feature>
<proteinExistence type="inferred from homology"/>
<dbReference type="Pfam" id="PF02146">
    <property type="entry name" value="SIR2"/>
    <property type="match status" value="1"/>
</dbReference>
<keyword evidence="5" id="KW-0496">Mitochondrion</keyword>
<reference evidence="8" key="1">
    <citation type="submission" date="2022-08" db="EMBL/GenBank/DDBJ databases">
        <authorList>
            <consortium name="DOE Joint Genome Institute"/>
            <person name="Min B."/>
            <person name="Riley R."/>
            <person name="Sierra-Patev S."/>
            <person name="Naranjo-Ortiz M."/>
            <person name="Looney B."/>
            <person name="Konkel Z."/>
            <person name="Slot J.C."/>
            <person name="Sakamoto Y."/>
            <person name="Steenwyk J.L."/>
            <person name="Rokas A."/>
            <person name="Carro J."/>
            <person name="Camarero S."/>
            <person name="Ferreira P."/>
            <person name="Molpeceres G."/>
            <person name="Ruiz-Duenas F.J."/>
            <person name="Serrano A."/>
            <person name="Henrissat B."/>
            <person name="Drula E."/>
            <person name="Hughes K.W."/>
            <person name="Mata J.L."/>
            <person name="Ishikawa N.K."/>
            <person name="Vargas-Isla R."/>
            <person name="Ushijima S."/>
            <person name="Smith C.A."/>
            <person name="Ahrendt S."/>
            <person name="Andreopoulos W."/>
            <person name="He G."/>
            <person name="Labutti K."/>
            <person name="Lipzen A."/>
            <person name="Ng V."/>
            <person name="Sandor L."/>
            <person name="Barry K."/>
            <person name="Martinez A.T."/>
            <person name="Xiao Y."/>
            <person name="Gibbons J.G."/>
            <person name="Terashima K."/>
            <person name="Hibbett D.S."/>
            <person name="Grigoriev I.V."/>
        </authorList>
    </citation>
    <scope>NUCLEOTIDE SEQUENCE</scope>
    <source>
        <strain evidence="8">TFB10827</strain>
    </source>
</reference>
<dbReference type="Proteomes" id="UP001163828">
    <property type="component" value="Unassembled WGS sequence"/>
</dbReference>
<dbReference type="InterPro" id="IPR003000">
    <property type="entry name" value="Sirtuin"/>
</dbReference>
<evidence type="ECO:0000256" key="6">
    <source>
        <dbReference type="PROSITE-ProRule" id="PRU00236"/>
    </source>
</evidence>
<sequence>MPSTSIEDFRCILSNARNILVVSGAGLSAASGADLPSFCSAELIVGIATFRGQGGRWRKYDASILATLAAWHENQSRVWQFFHYRREEVRSKRPNEGHYALARMCMHKWRRIVAPNAAIVHVTQNIDGLCLEALDELSSASGEPPDGTIIEMHGNLFDVVCTAFDCDYREKNMDYPICPALGGTEAIVAAGNVEPVVRRADLPHCPKCQQLLRPDVVWFGERPKQIQRILEAADSADLCLVVGTSSLVQPASKLPERVHANGGKVAVFNLEPNTNHSDEADYEFVGPCESEFARILGV</sequence>
<dbReference type="PANTHER" id="PTHR11085:SF10">
    <property type="entry name" value="NAD-DEPENDENT PROTEIN DEACYLASE SIRTUIN-5, MITOCHONDRIAL-RELATED"/>
    <property type="match status" value="1"/>
</dbReference>
<evidence type="ECO:0000256" key="1">
    <source>
        <dbReference type="ARBA" id="ARBA00004173"/>
    </source>
</evidence>
<evidence type="ECO:0000313" key="8">
    <source>
        <dbReference type="EMBL" id="KAJ3997717.1"/>
    </source>
</evidence>
<keyword evidence="6" id="KW-0479">Metal-binding</keyword>
<keyword evidence="3" id="KW-0808">Transferase</keyword>
<evidence type="ECO:0000256" key="2">
    <source>
        <dbReference type="ARBA" id="ARBA00006924"/>
    </source>
</evidence>
<keyword evidence="9" id="KW-1185">Reference proteome</keyword>
<comment type="subcellular location">
    <subcellularLocation>
        <location evidence="1">Mitochondrion</location>
    </subcellularLocation>
</comment>
<feature type="binding site" evidence="6">
    <location>
        <position position="205"/>
    </location>
    <ligand>
        <name>Zn(2+)</name>
        <dbReference type="ChEBI" id="CHEBI:29105"/>
    </ligand>
</feature>
<accession>A0ABQ8QGM3</accession>
<protein>
    <submittedName>
        <fullName evidence="8">DHS-like NAD/FAD-binding domain-containing protein</fullName>
    </submittedName>
</protein>
<gene>
    <name evidence="8" type="ORF">F5050DRAFT_1568747</name>
</gene>
<feature type="binding site" evidence="6">
    <location>
        <position position="161"/>
    </location>
    <ligand>
        <name>Zn(2+)</name>
        <dbReference type="ChEBI" id="CHEBI:29105"/>
    </ligand>
</feature>
<evidence type="ECO:0000313" key="9">
    <source>
        <dbReference type="Proteomes" id="UP001163828"/>
    </source>
</evidence>
<keyword evidence="6" id="KW-0862">Zinc</keyword>
<dbReference type="Gene3D" id="3.40.50.1220">
    <property type="entry name" value="TPP-binding domain"/>
    <property type="match status" value="1"/>
</dbReference>
<dbReference type="InterPro" id="IPR050134">
    <property type="entry name" value="NAD-dep_sirtuin_deacylases"/>
</dbReference>
<dbReference type="InterPro" id="IPR026591">
    <property type="entry name" value="Sirtuin_cat_small_dom_sf"/>
</dbReference>
<name>A0ABQ8QGM3_9AGAR</name>
<dbReference type="InterPro" id="IPR029035">
    <property type="entry name" value="DHS-like_NAD/FAD-binding_dom"/>
</dbReference>
<dbReference type="InterPro" id="IPR026590">
    <property type="entry name" value="Ssirtuin_cat_dom"/>
</dbReference>
<dbReference type="SUPFAM" id="SSF52467">
    <property type="entry name" value="DHS-like NAD/FAD-binding domain"/>
    <property type="match status" value="1"/>
</dbReference>
<organism evidence="8 9">
    <name type="scientific">Lentinula boryana</name>
    <dbReference type="NCBI Taxonomy" id="40481"/>
    <lineage>
        <taxon>Eukaryota</taxon>
        <taxon>Fungi</taxon>
        <taxon>Dikarya</taxon>
        <taxon>Basidiomycota</taxon>
        <taxon>Agaricomycotina</taxon>
        <taxon>Agaricomycetes</taxon>
        <taxon>Agaricomycetidae</taxon>
        <taxon>Agaricales</taxon>
        <taxon>Marasmiineae</taxon>
        <taxon>Omphalotaceae</taxon>
        <taxon>Lentinula</taxon>
    </lineage>
</organism>
<evidence type="ECO:0000259" key="7">
    <source>
        <dbReference type="PROSITE" id="PS50305"/>
    </source>
</evidence>
<comment type="similarity">
    <text evidence="2">Belongs to the sirtuin family. Class I subfamily.</text>
</comment>
<dbReference type="PROSITE" id="PS50305">
    <property type="entry name" value="SIRTUIN"/>
    <property type="match status" value="1"/>
</dbReference>